<dbReference type="RefSeq" id="WP_048201755.1">
    <property type="nucleotide sequence ID" value="NZ_CP009149.1"/>
</dbReference>
<dbReference type="EMBL" id="CP009149">
    <property type="protein sequence ID" value="AIJ05591.1"/>
    <property type="molecule type" value="Genomic_DNA"/>
</dbReference>
<dbReference type="STRING" id="1301915.JH146_0744"/>
<dbReference type="GeneID" id="24891346"/>
<dbReference type="SUPFAM" id="SSF52980">
    <property type="entry name" value="Restriction endonuclease-like"/>
    <property type="match status" value="1"/>
</dbReference>
<dbReference type="InterPro" id="IPR011856">
    <property type="entry name" value="tRNA_endonuc-like_dom_sf"/>
</dbReference>
<dbReference type="Pfam" id="PF04471">
    <property type="entry name" value="Mrr_cat"/>
    <property type="match status" value="1"/>
</dbReference>
<dbReference type="InterPro" id="IPR007560">
    <property type="entry name" value="Restrct_endonuc_IV_Mrr"/>
</dbReference>
<dbReference type="Gene3D" id="3.40.1350.10">
    <property type="match status" value="1"/>
</dbReference>
<name>A0A076LBR4_9EURY</name>
<protein>
    <recommendedName>
        <fullName evidence="1">Restriction endonuclease type IV Mrr domain-containing protein</fullName>
    </recommendedName>
</protein>
<dbReference type="Proteomes" id="UP000028781">
    <property type="component" value="Chromosome"/>
</dbReference>
<sequence>MPKRKGSKKEGRVANELKKRGYRIEGRNVIKKLNQHKKAEYDLIVRRGRYKYAVEVKSGKQTITSPTIEKHIKKSNKIRAKPMFVIGRNVKLTGKAKEVAKKNKVRIEII</sequence>
<reference evidence="2 3" key="1">
    <citation type="journal article" date="2015" name="Int. J. Syst. Evol. Microbiol.">
        <title>M ethanocaldococcus bathoardescens sp. nov., a hyperthermophilic methanogen isolated from a volcanically active deep-sea hydrothermal vent.</title>
        <authorList>
            <person name="Stewart L.C."/>
            <person name="Jung J.H."/>
            <person name="Kim Y.T."/>
            <person name="Kwon S.W."/>
            <person name="Park C.S."/>
            <person name="Holden J.F."/>
        </authorList>
    </citation>
    <scope>NUCLEOTIDE SEQUENCE [LARGE SCALE GENOMIC DNA]</scope>
    <source>
        <strain evidence="2 3">JH146</strain>
    </source>
</reference>
<dbReference type="GO" id="GO:0004519">
    <property type="term" value="F:endonuclease activity"/>
    <property type="evidence" value="ECO:0007669"/>
    <property type="project" value="InterPro"/>
</dbReference>
<organism evidence="2 3">
    <name type="scientific">Methanocaldococcus bathoardescens</name>
    <dbReference type="NCBI Taxonomy" id="1301915"/>
    <lineage>
        <taxon>Archaea</taxon>
        <taxon>Methanobacteriati</taxon>
        <taxon>Methanobacteriota</taxon>
        <taxon>Methanomada group</taxon>
        <taxon>Methanococci</taxon>
        <taxon>Methanococcales</taxon>
        <taxon>Methanocaldococcaceae</taxon>
        <taxon>Methanocaldococcus</taxon>
    </lineage>
</organism>
<evidence type="ECO:0000259" key="1">
    <source>
        <dbReference type="Pfam" id="PF04471"/>
    </source>
</evidence>
<dbReference type="InterPro" id="IPR011335">
    <property type="entry name" value="Restrct_endonuc-II-like"/>
</dbReference>
<keyword evidence="3" id="KW-1185">Reference proteome</keyword>
<proteinExistence type="predicted"/>
<dbReference type="AlphaFoldDB" id="A0A076LBR4"/>
<evidence type="ECO:0000313" key="3">
    <source>
        <dbReference type="Proteomes" id="UP000028781"/>
    </source>
</evidence>
<gene>
    <name evidence="2" type="ORF">JH146_0744</name>
</gene>
<dbReference type="GO" id="GO:0003677">
    <property type="term" value="F:DNA binding"/>
    <property type="evidence" value="ECO:0007669"/>
    <property type="project" value="InterPro"/>
</dbReference>
<dbReference type="KEGG" id="mjh:JH146_0744"/>
<evidence type="ECO:0000313" key="2">
    <source>
        <dbReference type="EMBL" id="AIJ05591.1"/>
    </source>
</evidence>
<feature type="domain" description="Restriction endonuclease type IV Mrr" evidence="1">
    <location>
        <begin position="13"/>
        <end position="106"/>
    </location>
</feature>
<dbReference type="GO" id="GO:0009307">
    <property type="term" value="P:DNA restriction-modification system"/>
    <property type="evidence" value="ECO:0007669"/>
    <property type="project" value="InterPro"/>
</dbReference>
<dbReference type="HOGENOM" id="CLU_2165292_0_0_2"/>
<accession>A0A076LBR4</accession>
<dbReference type="OrthoDB" id="34330at2157"/>